<reference evidence="1 2" key="1">
    <citation type="submission" date="2020-09" db="EMBL/GenBank/DDBJ databases">
        <title>novel species in genus Nocardioides.</title>
        <authorList>
            <person name="Zhang G."/>
        </authorList>
    </citation>
    <scope>NUCLEOTIDE SEQUENCE [LARGE SCALE GENOMIC DNA]</scope>
    <source>
        <strain evidence="1 2">KCTC 39551</strain>
    </source>
</reference>
<comment type="caution">
    <text evidence="1">The sequence shown here is derived from an EMBL/GenBank/DDBJ whole genome shotgun (WGS) entry which is preliminary data.</text>
</comment>
<sequence>MPARDPHGDTGRPPDHVLDLFAAEGVLEPLPGGRGTSWRAGDLALSPGHDASEGWLAPIQARLAVRLDERSPRSVRLALPVPARDGNLVADGWAATRFEPGATPCRDLATLRATAHLVHAHLASAVPERPAELDARTDRWAVAERQAYDAGAAVAAAAERPEPGLAGLVDTLAAGLDDTDLGREQLVHADLAGNVLLDAAGTPFVIDLSPAWRSPLWAEAVCVLDAVLWLGAPRTALDDWRTGIERQAMLRASLFRVLSDEPCDVARYAALDLDRGPDWGPSLD</sequence>
<name>A0ABR8NKH8_9ACTN</name>
<dbReference type="EMBL" id="JACXYZ010000005">
    <property type="protein sequence ID" value="MBD3927419.1"/>
    <property type="molecule type" value="Genomic_DNA"/>
</dbReference>
<organism evidence="1 2">
    <name type="scientific">Nocardioides cavernae</name>
    <dbReference type="NCBI Taxonomy" id="1921566"/>
    <lineage>
        <taxon>Bacteria</taxon>
        <taxon>Bacillati</taxon>
        <taxon>Actinomycetota</taxon>
        <taxon>Actinomycetes</taxon>
        <taxon>Propionibacteriales</taxon>
        <taxon>Nocardioidaceae</taxon>
        <taxon>Nocardioides</taxon>
    </lineage>
</organism>
<dbReference type="Proteomes" id="UP000618818">
    <property type="component" value="Unassembled WGS sequence"/>
</dbReference>
<proteinExistence type="predicted"/>
<accession>A0ABR8NKH8</accession>
<protein>
    <submittedName>
        <fullName evidence="1">Aminoglycoside phosphotransferase</fullName>
    </submittedName>
</protein>
<evidence type="ECO:0000313" key="1">
    <source>
        <dbReference type="EMBL" id="MBD3927419.1"/>
    </source>
</evidence>
<dbReference type="RefSeq" id="WP_191197261.1">
    <property type="nucleotide sequence ID" value="NZ_JACXYZ010000005.1"/>
</dbReference>
<gene>
    <name evidence="1" type="ORF">IEZ26_22545</name>
</gene>
<keyword evidence="2" id="KW-1185">Reference proteome</keyword>
<evidence type="ECO:0000313" key="2">
    <source>
        <dbReference type="Proteomes" id="UP000618818"/>
    </source>
</evidence>